<dbReference type="Gene3D" id="1.10.1660.10">
    <property type="match status" value="1"/>
</dbReference>
<feature type="domain" description="HTH merR-type" evidence="5">
    <location>
        <begin position="11"/>
        <end position="68"/>
    </location>
</feature>
<dbReference type="PROSITE" id="PS50937">
    <property type="entry name" value="HTH_MERR_2"/>
    <property type="match status" value="1"/>
</dbReference>
<evidence type="ECO:0000313" key="8">
    <source>
        <dbReference type="Proteomes" id="UP001265700"/>
    </source>
</evidence>
<organism evidence="7 8">
    <name type="scientific">Hydrogenophaga palleronii</name>
    <dbReference type="NCBI Taxonomy" id="65655"/>
    <lineage>
        <taxon>Bacteria</taxon>
        <taxon>Pseudomonadati</taxon>
        <taxon>Pseudomonadota</taxon>
        <taxon>Betaproteobacteria</taxon>
        <taxon>Burkholderiales</taxon>
        <taxon>Comamonadaceae</taxon>
        <taxon>Hydrogenophaga</taxon>
    </lineage>
</organism>
<evidence type="ECO:0000313" key="7">
    <source>
        <dbReference type="EMBL" id="MDR7150023.1"/>
    </source>
</evidence>
<dbReference type="SUPFAM" id="SSF52242">
    <property type="entry name" value="Cobalamin (vitamin B12)-binding domain"/>
    <property type="match status" value="1"/>
</dbReference>
<evidence type="ECO:0000256" key="4">
    <source>
        <dbReference type="ARBA" id="ARBA00023163"/>
    </source>
</evidence>
<dbReference type="EMBL" id="JAVDWU010000003">
    <property type="protein sequence ID" value="MDR7150023.1"/>
    <property type="molecule type" value="Genomic_DNA"/>
</dbReference>
<dbReference type="Gene3D" id="1.10.1240.10">
    <property type="entry name" value="Methionine synthase domain"/>
    <property type="match status" value="1"/>
</dbReference>
<dbReference type="InterPro" id="IPR047057">
    <property type="entry name" value="MerR_fam"/>
</dbReference>
<protein>
    <submittedName>
        <fullName evidence="7">Methanogenic corrinoid protein MtbC1</fullName>
    </submittedName>
</protein>
<dbReference type="RefSeq" id="WP_310315038.1">
    <property type="nucleotide sequence ID" value="NZ_JAVDWU010000003.1"/>
</dbReference>
<keyword evidence="3" id="KW-0238">DNA-binding</keyword>
<keyword evidence="4" id="KW-0804">Transcription</keyword>
<evidence type="ECO:0000259" key="5">
    <source>
        <dbReference type="PROSITE" id="PS50937"/>
    </source>
</evidence>
<dbReference type="SMART" id="SM00422">
    <property type="entry name" value="HTH_MERR"/>
    <property type="match status" value="1"/>
</dbReference>
<dbReference type="SUPFAM" id="SSF46955">
    <property type="entry name" value="Putative DNA-binding domain"/>
    <property type="match status" value="1"/>
</dbReference>
<accession>A0ABU1WLA9</accession>
<name>A0ABU1WLA9_9BURK</name>
<dbReference type="PROSITE" id="PS51332">
    <property type="entry name" value="B12_BINDING"/>
    <property type="match status" value="1"/>
</dbReference>
<dbReference type="InterPro" id="IPR006158">
    <property type="entry name" value="Cobalamin-bd"/>
</dbReference>
<evidence type="ECO:0000256" key="1">
    <source>
        <dbReference type="ARBA" id="ARBA00022491"/>
    </source>
</evidence>
<evidence type="ECO:0000256" key="3">
    <source>
        <dbReference type="ARBA" id="ARBA00023125"/>
    </source>
</evidence>
<proteinExistence type="predicted"/>
<dbReference type="Gene3D" id="3.40.50.280">
    <property type="entry name" value="Cobalamin-binding domain"/>
    <property type="match status" value="1"/>
</dbReference>
<dbReference type="InterPro" id="IPR000551">
    <property type="entry name" value="MerR-type_HTH_dom"/>
</dbReference>
<dbReference type="Pfam" id="PF02310">
    <property type="entry name" value="B12-binding"/>
    <property type="match status" value="1"/>
</dbReference>
<keyword evidence="2" id="KW-0805">Transcription regulation</keyword>
<gene>
    <name evidence="7" type="ORF">J2W49_001978</name>
</gene>
<keyword evidence="8" id="KW-1185">Reference proteome</keyword>
<evidence type="ECO:0000256" key="2">
    <source>
        <dbReference type="ARBA" id="ARBA00023015"/>
    </source>
</evidence>
<keyword evidence="1" id="KW-0678">Repressor</keyword>
<dbReference type="PANTHER" id="PTHR30204">
    <property type="entry name" value="REDOX-CYCLING DRUG-SENSING TRANSCRIPTIONAL ACTIVATOR SOXR"/>
    <property type="match status" value="1"/>
</dbReference>
<dbReference type="InterPro" id="IPR036594">
    <property type="entry name" value="Meth_synthase_dom"/>
</dbReference>
<dbReference type="PANTHER" id="PTHR30204:SF69">
    <property type="entry name" value="MERR-FAMILY TRANSCRIPTIONAL REGULATOR"/>
    <property type="match status" value="1"/>
</dbReference>
<dbReference type="Pfam" id="PF13411">
    <property type="entry name" value="MerR_1"/>
    <property type="match status" value="1"/>
</dbReference>
<dbReference type="InterPro" id="IPR009061">
    <property type="entry name" value="DNA-bd_dom_put_sf"/>
</dbReference>
<evidence type="ECO:0000259" key="6">
    <source>
        <dbReference type="PROSITE" id="PS51332"/>
    </source>
</evidence>
<comment type="caution">
    <text evidence="7">The sequence shown here is derived from an EMBL/GenBank/DDBJ whole genome shotgun (WGS) entry which is preliminary data.</text>
</comment>
<dbReference type="InterPro" id="IPR036724">
    <property type="entry name" value="Cobalamin-bd_sf"/>
</dbReference>
<dbReference type="CDD" id="cd01104">
    <property type="entry name" value="HTH_MlrA-CarA"/>
    <property type="match status" value="1"/>
</dbReference>
<feature type="domain" description="B12-binding" evidence="6">
    <location>
        <begin position="204"/>
        <end position="336"/>
    </location>
</feature>
<reference evidence="7 8" key="1">
    <citation type="submission" date="2023-07" db="EMBL/GenBank/DDBJ databases">
        <title>Sorghum-associated microbial communities from plants grown in Nebraska, USA.</title>
        <authorList>
            <person name="Schachtman D."/>
        </authorList>
    </citation>
    <scope>NUCLEOTIDE SEQUENCE [LARGE SCALE GENOMIC DNA]</scope>
    <source>
        <strain evidence="7 8">4249</strain>
    </source>
</reference>
<sequence length="339" mass="37210">MTSTASFTAPLHTIADVERDTGLSKDTLRVWERRYGFPNPVRDGQGERRYDDAQLHRLRTIRRLLDAGHRPGRVVSLGVEALADLDSNTQPLPQWIQTPDDVPMRSVPTQVQTHATSFPEASEWMALLRAQDAHALRLALTQSLLERGLARFVIDRVAPMNVLVGQAWADGQLAVFEEHLYTEILQVVLRHAMVQVGGGRPGASPRVLLTTLPGEPHGLGLLMAECFMVLEGCQTVPLGTQTPLSDIVRAAQTGAADIVALSCTANQNPREVRVAFAQLRERLPARVEIWAGGRCPAIQRASRVAHPGVGTAQPAFWPLSRLEEIAGAVARWRTRVLPV</sequence>
<dbReference type="Proteomes" id="UP001265700">
    <property type="component" value="Unassembled WGS sequence"/>
</dbReference>